<accession>A0A917E3W7</accession>
<evidence type="ECO:0000256" key="6">
    <source>
        <dbReference type="ARBA" id="ARBA00023004"/>
    </source>
</evidence>
<dbReference type="SUPFAM" id="SSF56935">
    <property type="entry name" value="Porins"/>
    <property type="match status" value="1"/>
</dbReference>
<evidence type="ECO:0000256" key="8">
    <source>
        <dbReference type="ARBA" id="ARBA00023077"/>
    </source>
</evidence>
<evidence type="ECO:0000256" key="12">
    <source>
        <dbReference type="RuleBase" id="RU003357"/>
    </source>
</evidence>
<keyword evidence="4" id="KW-0410">Iron transport</keyword>
<protein>
    <submittedName>
        <fullName evidence="16">TonB-dependent receptor</fullName>
    </submittedName>
</protein>
<keyword evidence="6" id="KW-0408">Iron</keyword>
<reference evidence="16" key="2">
    <citation type="submission" date="2020-09" db="EMBL/GenBank/DDBJ databases">
        <authorList>
            <person name="Sun Q."/>
            <person name="Zhou Y."/>
        </authorList>
    </citation>
    <scope>NUCLEOTIDE SEQUENCE</scope>
    <source>
        <strain evidence="16">CGMCC 1.15519</strain>
    </source>
</reference>
<dbReference type="InterPro" id="IPR012910">
    <property type="entry name" value="Plug_dom"/>
</dbReference>
<evidence type="ECO:0000256" key="7">
    <source>
        <dbReference type="ARBA" id="ARBA00023065"/>
    </source>
</evidence>
<evidence type="ECO:0000256" key="11">
    <source>
        <dbReference type="PROSITE-ProRule" id="PRU01360"/>
    </source>
</evidence>
<keyword evidence="3 11" id="KW-1134">Transmembrane beta strand</keyword>
<keyword evidence="10 11" id="KW-0998">Cell outer membrane</keyword>
<keyword evidence="7" id="KW-0406">Ion transport</keyword>
<keyword evidence="16" id="KW-0675">Receptor</keyword>
<dbReference type="AlphaFoldDB" id="A0A917E3W7"/>
<evidence type="ECO:0000313" key="17">
    <source>
        <dbReference type="Proteomes" id="UP000635071"/>
    </source>
</evidence>
<gene>
    <name evidence="16" type="ORF">GCM10011529_06060</name>
</gene>
<evidence type="ECO:0000313" key="16">
    <source>
        <dbReference type="EMBL" id="GGE02423.1"/>
    </source>
</evidence>
<keyword evidence="17" id="KW-1185">Reference proteome</keyword>
<evidence type="ECO:0000256" key="3">
    <source>
        <dbReference type="ARBA" id="ARBA00022452"/>
    </source>
</evidence>
<proteinExistence type="inferred from homology"/>
<sequence>MAQIATETDATKGQEAQSGAVVAAPNASPAAQGRLADEIIVTATKRASPLESVPVAVSVVTGETIKNLNITNLSELSRQTPSLSIAEGGEQTGVSIRGFSAGLNFGFDPAVGLFIDGIYAGRERQFRGTFLDVSRVEVLRGPQAALFGKNTSAGAVLITTGQPVDRLEFNNRLEWTPRSDRYAYEGVLNVPITDTLATRVAVRVSDEQGFFRNTLTGDREEQQRDVIVRGTALWKPTDQLTVRLKGEYSDYKRTGRAFQVSQVSGLAVGRPLLTTVSQAASTTPLVPFAQGEAPRPIAAAFSDVGAAARLSTYRAYDPKFEFDKNYTLSKQRETAQVHSKNVALEINYDLGPVTLTSVTGYSAYDSDDGRDVDWNPTTFLYQPITQDYKQYSEELRLTSATGGKFDYLVGLYLLRQEFFVDRQTDVDINLFFGSVGNVDRRYATLARFAQDTTSASVFGQGTYNLTDRLHVTVGGRYSYEKKKIDDFLDYARFGTKIPLDPNNPADNALLATARAFAPGLVGQRHANSAKRSETNFTPEARVAFDLEGGGLIYASVAKGVRSGGFNSGSVSPTEADLEFGAEKTTGFELGTKLVLFDRRVRVNLAAFYQTFKDLQTSVYTGESFDLRNAGKARSLGLEGDINIRASSRLSLSGGFLLLRSKFIENTNVACNITQQYFGQPGCKRFGNGFVQDLSGARFGPRFNGQAGVNYTLPITDSLELDSYASLTYRGTSRGGNDPDVDQPSTTTIDVGATLGRKDKGWYAGVLLENVTNVQHYFFEFEAPAQIGTRIGALQLPRRVTMRVGANF</sequence>
<comment type="caution">
    <text evidence="16">The sequence shown here is derived from an EMBL/GenBank/DDBJ whole genome shotgun (WGS) entry which is preliminary data.</text>
</comment>
<dbReference type="PROSITE" id="PS52016">
    <property type="entry name" value="TONB_DEPENDENT_REC_3"/>
    <property type="match status" value="1"/>
</dbReference>
<evidence type="ECO:0000259" key="14">
    <source>
        <dbReference type="Pfam" id="PF00593"/>
    </source>
</evidence>
<dbReference type="EMBL" id="BMJM01000002">
    <property type="protein sequence ID" value="GGE02423.1"/>
    <property type="molecule type" value="Genomic_DNA"/>
</dbReference>
<dbReference type="Proteomes" id="UP000635071">
    <property type="component" value="Unassembled WGS sequence"/>
</dbReference>
<keyword evidence="2 11" id="KW-0813">Transport</keyword>
<dbReference type="InterPro" id="IPR000531">
    <property type="entry name" value="Beta-barrel_TonB"/>
</dbReference>
<feature type="region of interest" description="Disordered" evidence="13">
    <location>
        <begin position="1"/>
        <end position="27"/>
    </location>
</feature>
<dbReference type="InterPro" id="IPR039426">
    <property type="entry name" value="TonB-dep_rcpt-like"/>
</dbReference>
<comment type="similarity">
    <text evidence="11 12">Belongs to the TonB-dependent receptor family.</text>
</comment>
<evidence type="ECO:0000256" key="13">
    <source>
        <dbReference type="SAM" id="MobiDB-lite"/>
    </source>
</evidence>
<keyword evidence="8 12" id="KW-0798">TonB box</keyword>
<reference evidence="16" key="1">
    <citation type="journal article" date="2014" name="Int. J. Syst. Evol. Microbiol.">
        <title>Complete genome sequence of Corynebacterium casei LMG S-19264T (=DSM 44701T), isolated from a smear-ripened cheese.</title>
        <authorList>
            <consortium name="US DOE Joint Genome Institute (JGI-PGF)"/>
            <person name="Walter F."/>
            <person name="Albersmeier A."/>
            <person name="Kalinowski J."/>
            <person name="Ruckert C."/>
        </authorList>
    </citation>
    <scope>NUCLEOTIDE SEQUENCE</scope>
    <source>
        <strain evidence="16">CGMCC 1.15519</strain>
    </source>
</reference>
<keyword evidence="9 11" id="KW-0472">Membrane</keyword>
<feature type="domain" description="TonB-dependent receptor plug" evidence="15">
    <location>
        <begin position="50"/>
        <end position="155"/>
    </location>
</feature>
<dbReference type="GO" id="GO:0006826">
    <property type="term" value="P:iron ion transport"/>
    <property type="evidence" value="ECO:0007669"/>
    <property type="project" value="UniProtKB-KW"/>
</dbReference>
<name>A0A917E3W7_9SPHN</name>
<evidence type="ECO:0000256" key="5">
    <source>
        <dbReference type="ARBA" id="ARBA00022692"/>
    </source>
</evidence>
<organism evidence="16 17">
    <name type="scientific">Sandarakinorhabdus glacialis</name>
    <dbReference type="NCBI Taxonomy" id="1614636"/>
    <lineage>
        <taxon>Bacteria</taxon>
        <taxon>Pseudomonadati</taxon>
        <taxon>Pseudomonadota</taxon>
        <taxon>Alphaproteobacteria</taxon>
        <taxon>Sphingomonadales</taxon>
        <taxon>Sphingosinicellaceae</taxon>
        <taxon>Sandarakinorhabdus</taxon>
    </lineage>
</organism>
<dbReference type="Pfam" id="PF00593">
    <property type="entry name" value="TonB_dep_Rec_b-barrel"/>
    <property type="match status" value="1"/>
</dbReference>
<dbReference type="PANTHER" id="PTHR32552">
    <property type="entry name" value="FERRICHROME IRON RECEPTOR-RELATED"/>
    <property type="match status" value="1"/>
</dbReference>
<evidence type="ECO:0000256" key="9">
    <source>
        <dbReference type="ARBA" id="ARBA00023136"/>
    </source>
</evidence>
<dbReference type="GO" id="GO:0009279">
    <property type="term" value="C:cell outer membrane"/>
    <property type="evidence" value="ECO:0007669"/>
    <property type="project" value="UniProtKB-SubCell"/>
</dbReference>
<dbReference type="InterPro" id="IPR036942">
    <property type="entry name" value="Beta-barrel_TonB_sf"/>
</dbReference>
<evidence type="ECO:0000259" key="15">
    <source>
        <dbReference type="Pfam" id="PF07715"/>
    </source>
</evidence>
<dbReference type="Gene3D" id="2.40.170.20">
    <property type="entry name" value="TonB-dependent receptor, beta-barrel domain"/>
    <property type="match status" value="2"/>
</dbReference>
<evidence type="ECO:0000256" key="1">
    <source>
        <dbReference type="ARBA" id="ARBA00004571"/>
    </source>
</evidence>
<dbReference type="PANTHER" id="PTHR32552:SF81">
    <property type="entry name" value="TONB-DEPENDENT OUTER MEMBRANE RECEPTOR"/>
    <property type="match status" value="1"/>
</dbReference>
<comment type="subcellular location">
    <subcellularLocation>
        <location evidence="1 11">Cell outer membrane</location>
        <topology evidence="1 11">Multi-pass membrane protein</topology>
    </subcellularLocation>
</comment>
<evidence type="ECO:0000256" key="10">
    <source>
        <dbReference type="ARBA" id="ARBA00023237"/>
    </source>
</evidence>
<dbReference type="Pfam" id="PF07715">
    <property type="entry name" value="Plug"/>
    <property type="match status" value="1"/>
</dbReference>
<feature type="domain" description="TonB-dependent receptor-like beta-barrel" evidence="14">
    <location>
        <begin position="318"/>
        <end position="765"/>
    </location>
</feature>
<evidence type="ECO:0000256" key="4">
    <source>
        <dbReference type="ARBA" id="ARBA00022496"/>
    </source>
</evidence>
<keyword evidence="5 11" id="KW-0812">Transmembrane</keyword>
<evidence type="ECO:0000256" key="2">
    <source>
        <dbReference type="ARBA" id="ARBA00022448"/>
    </source>
</evidence>